<name>A0A0A0Q0S5_9CAUD</name>
<evidence type="ECO:0000313" key="1">
    <source>
        <dbReference type="EMBL" id="AHY25241.1"/>
    </source>
</evidence>
<dbReference type="Proteomes" id="UP000030739">
    <property type="component" value="Segment"/>
</dbReference>
<dbReference type="RefSeq" id="YP_009211700.1">
    <property type="nucleotide sequence ID" value="NC_028940.1"/>
</dbReference>
<reference evidence="1 2" key="1">
    <citation type="journal article" date="2015" name="Plant Pathol. J.">
        <title>Isolation and Genomic Characterization of the T4-Like Bacteriophage PM2 Infecting Pectobacterium carotovorum subsp. carotovorum.</title>
        <authorList>
            <person name="Lim J.A."/>
            <person name="Lee D.H."/>
            <person name="Heu S."/>
        </authorList>
    </citation>
    <scope>NUCLEOTIDE SEQUENCE [LARGE SCALE GENOMIC DNA]</scope>
</reference>
<accession>A0A0A0Q0S5</accession>
<evidence type="ECO:0000313" key="2">
    <source>
        <dbReference type="Proteomes" id="UP000030739"/>
    </source>
</evidence>
<dbReference type="GeneID" id="26638172"/>
<dbReference type="Pfam" id="PF26092">
    <property type="entry name" value="T4_Y16D"/>
    <property type="match status" value="1"/>
</dbReference>
<gene>
    <name evidence="1" type="ORF">PM2_279</name>
</gene>
<protein>
    <submittedName>
        <fullName evidence="1">Uncharacterized protein</fullName>
    </submittedName>
</protein>
<dbReference type="KEGG" id="vg:26638172"/>
<dbReference type="EMBL" id="KF835987">
    <property type="protein sequence ID" value="AHY25241.1"/>
    <property type="molecule type" value="Genomic_DNA"/>
</dbReference>
<organism evidence="1 2">
    <name type="scientific">Pectobacterium bacteriophage PM2</name>
    <dbReference type="NCBI Taxonomy" id="1429794"/>
    <lineage>
        <taxon>Viruses</taxon>
        <taxon>Duplodnaviria</taxon>
        <taxon>Heunggongvirae</taxon>
        <taxon>Uroviricota</taxon>
        <taxon>Caudoviricetes</taxon>
        <taxon>Pantevenvirales</taxon>
        <taxon>Straboviridae</taxon>
        <taxon>Tevenvirinae</taxon>
        <taxon>Mosugukvirus</taxon>
        <taxon>Mosugukvirus pm2</taxon>
    </lineage>
</organism>
<dbReference type="OrthoDB" id="10711at10239"/>
<sequence length="135" mass="15504">MLPLKLEWVGDGFSFAPIEEPKNITVEVAHWDNNNTYKRRIVSAANRYKLNNGKILVIPCVRHYSKEHHPILDTLISAGLLDKNNMARGDNQGFIDQYSNYWTREEALYIATENGQLEGRKKSGSADELYSEDLY</sequence>
<proteinExistence type="predicted"/>
<dbReference type="InterPro" id="IPR058630">
    <property type="entry name" value="T4_Y16D"/>
</dbReference>
<keyword evidence="2" id="KW-1185">Reference proteome</keyword>